<proteinExistence type="predicted"/>
<evidence type="ECO:0000313" key="2">
    <source>
        <dbReference type="Proteomes" id="UP000250675"/>
    </source>
</evidence>
<gene>
    <name evidence="1" type="ORF">NCTC9645_04823</name>
</gene>
<dbReference type="AlphaFoldDB" id="A0A2X3IVH8"/>
<protein>
    <submittedName>
        <fullName evidence="1">Uncharacterized protein</fullName>
    </submittedName>
</protein>
<accession>A0A2X3IVH8</accession>
<name>A0A2X3IVH8_KLEPN</name>
<organism evidence="1 2">
    <name type="scientific">Klebsiella pneumoniae</name>
    <dbReference type="NCBI Taxonomy" id="573"/>
    <lineage>
        <taxon>Bacteria</taxon>
        <taxon>Pseudomonadati</taxon>
        <taxon>Pseudomonadota</taxon>
        <taxon>Gammaproteobacteria</taxon>
        <taxon>Enterobacterales</taxon>
        <taxon>Enterobacteriaceae</taxon>
        <taxon>Klebsiella/Raoultella group</taxon>
        <taxon>Klebsiella</taxon>
        <taxon>Klebsiella pneumoniae complex</taxon>
    </lineage>
</organism>
<evidence type="ECO:0000313" key="1">
    <source>
        <dbReference type="EMBL" id="SQC86725.1"/>
    </source>
</evidence>
<dbReference type="Proteomes" id="UP000250675">
    <property type="component" value="Unassembled WGS sequence"/>
</dbReference>
<dbReference type="EMBL" id="UASO01000008">
    <property type="protein sequence ID" value="SQC86725.1"/>
    <property type="molecule type" value="Genomic_DNA"/>
</dbReference>
<reference evidence="1 2" key="1">
    <citation type="submission" date="2018-06" db="EMBL/GenBank/DDBJ databases">
        <authorList>
            <consortium name="Pathogen Informatics"/>
            <person name="Doyle S."/>
        </authorList>
    </citation>
    <scope>NUCLEOTIDE SEQUENCE [LARGE SCALE GENOMIC DNA]</scope>
    <source>
        <strain evidence="1 2">NCTC9645</strain>
    </source>
</reference>
<sequence length="55" mass="6469">MPVLLFLPELIPHHLPECFRILVQPLAHVGRGIHIQLVQFLEQQQRLVLNEFSPY</sequence>